<dbReference type="AlphaFoldDB" id="A0A0K0DRT6"/>
<sequence length="168" mass="18986">MEFELSYSSIGTGCRLGFLAYTDAVRNMRMAQILQVSAVSSNIVDGENRRVEMVQMAGPTIEYVHSHCRVYRSSFPLITLTLFHQVVFVRHPLLTRLRCLMEFHFQHANAMLYPLFCDNITKIVASESNQFTVGCLIPGEAMLCRKSNVVYTTAFVSLLTYCTFPAAP</sequence>
<evidence type="ECO:0000313" key="2">
    <source>
        <dbReference type="WBParaSite" id="ACAC_0001447501-mRNA-1"/>
    </source>
</evidence>
<proteinExistence type="predicted"/>
<reference evidence="1" key="1">
    <citation type="submission" date="2012-09" db="EMBL/GenBank/DDBJ databases">
        <authorList>
            <person name="Martin A.A."/>
        </authorList>
    </citation>
    <scope>NUCLEOTIDE SEQUENCE</scope>
</reference>
<evidence type="ECO:0000313" key="1">
    <source>
        <dbReference type="Proteomes" id="UP000035642"/>
    </source>
</evidence>
<keyword evidence="1" id="KW-1185">Reference proteome</keyword>
<dbReference type="WBParaSite" id="ACAC_0001447501-mRNA-1">
    <property type="protein sequence ID" value="ACAC_0001447501-mRNA-1"/>
    <property type="gene ID" value="ACAC_0001447501"/>
</dbReference>
<reference evidence="2" key="2">
    <citation type="submission" date="2017-02" db="UniProtKB">
        <authorList>
            <consortium name="WormBaseParasite"/>
        </authorList>
    </citation>
    <scope>IDENTIFICATION</scope>
</reference>
<accession>A0A0K0DRT6</accession>
<protein>
    <submittedName>
        <fullName evidence="2">Uncharacterized protein</fullName>
    </submittedName>
</protein>
<organism evidence="1 2">
    <name type="scientific">Angiostrongylus cantonensis</name>
    <name type="common">Rat lungworm</name>
    <dbReference type="NCBI Taxonomy" id="6313"/>
    <lineage>
        <taxon>Eukaryota</taxon>
        <taxon>Metazoa</taxon>
        <taxon>Ecdysozoa</taxon>
        <taxon>Nematoda</taxon>
        <taxon>Chromadorea</taxon>
        <taxon>Rhabditida</taxon>
        <taxon>Rhabditina</taxon>
        <taxon>Rhabditomorpha</taxon>
        <taxon>Strongyloidea</taxon>
        <taxon>Metastrongylidae</taxon>
        <taxon>Angiostrongylus</taxon>
    </lineage>
</organism>
<name>A0A0K0DRT6_ANGCA</name>
<dbReference type="Proteomes" id="UP000035642">
    <property type="component" value="Unassembled WGS sequence"/>
</dbReference>